<name>A0A0C9WQD6_9AGAR</name>
<reference evidence="2" key="2">
    <citation type="submission" date="2015-01" db="EMBL/GenBank/DDBJ databases">
        <title>Evolutionary Origins and Diversification of the Mycorrhizal Mutualists.</title>
        <authorList>
            <consortium name="DOE Joint Genome Institute"/>
            <consortium name="Mycorrhizal Genomics Consortium"/>
            <person name="Kohler A."/>
            <person name="Kuo A."/>
            <person name="Nagy L.G."/>
            <person name="Floudas D."/>
            <person name="Copeland A."/>
            <person name="Barry K.W."/>
            <person name="Cichocki N."/>
            <person name="Veneault-Fourrey C."/>
            <person name="LaButti K."/>
            <person name="Lindquist E.A."/>
            <person name="Lipzen A."/>
            <person name="Lundell T."/>
            <person name="Morin E."/>
            <person name="Murat C."/>
            <person name="Riley R."/>
            <person name="Ohm R."/>
            <person name="Sun H."/>
            <person name="Tunlid A."/>
            <person name="Henrissat B."/>
            <person name="Grigoriev I.V."/>
            <person name="Hibbett D.S."/>
            <person name="Martin F."/>
        </authorList>
    </citation>
    <scope>NUCLEOTIDE SEQUENCE [LARGE SCALE GENOMIC DNA]</scope>
    <source>
        <strain evidence="2">LaAM-08-1</strain>
    </source>
</reference>
<evidence type="ECO:0000313" key="2">
    <source>
        <dbReference type="Proteomes" id="UP000054477"/>
    </source>
</evidence>
<keyword evidence="2" id="KW-1185">Reference proteome</keyword>
<dbReference type="HOGENOM" id="CLU_1450943_0_0_1"/>
<protein>
    <submittedName>
        <fullName evidence="1">Uncharacterized protein</fullName>
    </submittedName>
</protein>
<feature type="non-terminal residue" evidence="1">
    <location>
        <position position="1"/>
    </location>
</feature>
<accession>A0A0C9WQD6</accession>
<reference evidence="1 2" key="1">
    <citation type="submission" date="2014-04" db="EMBL/GenBank/DDBJ databases">
        <authorList>
            <consortium name="DOE Joint Genome Institute"/>
            <person name="Kuo A."/>
            <person name="Kohler A."/>
            <person name="Nagy L.G."/>
            <person name="Floudas D."/>
            <person name="Copeland A."/>
            <person name="Barry K.W."/>
            <person name="Cichocki N."/>
            <person name="Veneault-Fourrey C."/>
            <person name="LaButti K."/>
            <person name="Lindquist E.A."/>
            <person name="Lipzen A."/>
            <person name="Lundell T."/>
            <person name="Morin E."/>
            <person name="Murat C."/>
            <person name="Sun H."/>
            <person name="Tunlid A."/>
            <person name="Henrissat B."/>
            <person name="Grigoriev I.V."/>
            <person name="Hibbett D.S."/>
            <person name="Martin F."/>
            <person name="Nordberg H.P."/>
            <person name="Cantor M.N."/>
            <person name="Hua S.X."/>
        </authorList>
    </citation>
    <scope>NUCLEOTIDE SEQUENCE [LARGE SCALE GENOMIC DNA]</scope>
    <source>
        <strain evidence="1 2">LaAM-08-1</strain>
    </source>
</reference>
<dbReference type="OrthoDB" id="3070804at2759"/>
<gene>
    <name evidence="1" type="ORF">K443DRAFT_126630</name>
</gene>
<evidence type="ECO:0000313" key="1">
    <source>
        <dbReference type="EMBL" id="KIJ89913.1"/>
    </source>
</evidence>
<dbReference type="AlphaFoldDB" id="A0A0C9WQD6"/>
<dbReference type="EMBL" id="KN839368">
    <property type="protein sequence ID" value="KIJ89913.1"/>
    <property type="molecule type" value="Genomic_DNA"/>
</dbReference>
<proteinExistence type="predicted"/>
<organism evidence="1 2">
    <name type="scientific">Laccaria amethystina LaAM-08-1</name>
    <dbReference type="NCBI Taxonomy" id="1095629"/>
    <lineage>
        <taxon>Eukaryota</taxon>
        <taxon>Fungi</taxon>
        <taxon>Dikarya</taxon>
        <taxon>Basidiomycota</taxon>
        <taxon>Agaricomycotina</taxon>
        <taxon>Agaricomycetes</taxon>
        <taxon>Agaricomycetidae</taxon>
        <taxon>Agaricales</taxon>
        <taxon>Agaricineae</taxon>
        <taxon>Hydnangiaceae</taxon>
        <taxon>Laccaria</taxon>
    </lineage>
</organism>
<sequence>MSAHKEFHPVFEFCRNLQRHGPNLIVFSRIAGQMVEIDFPLTGTGHPVVPTGIKDFLRERDLFIECNCPIMYSNADHEPCSSRIVVCRFSGEVIAFCNEKDSVCGMALRRWKLEYFEELSPDIPDTANGIPPQMKKLLEDFRRGNNMINPAPFFFGYLGEHAAFYTAGARQLAGDVSFRGDLYQASR</sequence>
<dbReference type="Proteomes" id="UP000054477">
    <property type="component" value="Unassembled WGS sequence"/>
</dbReference>